<organism evidence="2 3">
    <name type="scientific">Maioricimonas rarisocia</name>
    <dbReference type="NCBI Taxonomy" id="2528026"/>
    <lineage>
        <taxon>Bacteria</taxon>
        <taxon>Pseudomonadati</taxon>
        <taxon>Planctomycetota</taxon>
        <taxon>Planctomycetia</taxon>
        <taxon>Planctomycetales</taxon>
        <taxon>Planctomycetaceae</taxon>
        <taxon>Maioricimonas</taxon>
    </lineage>
</organism>
<keyword evidence="3" id="KW-1185">Reference proteome</keyword>
<dbReference type="AlphaFoldDB" id="A0A517Z7L9"/>
<keyword evidence="2" id="KW-0808">Transferase</keyword>
<keyword evidence="2" id="KW-0548">Nucleotidyltransferase</keyword>
<dbReference type="SMART" id="SM00450">
    <property type="entry name" value="RHOD"/>
    <property type="match status" value="1"/>
</dbReference>
<evidence type="ECO:0000259" key="1">
    <source>
        <dbReference type="PROSITE" id="PS50206"/>
    </source>
</evidence>
<accession>A0A517Z7L9</accession>
<dbReference type="EMBL" id="CP036275">
    <property type="protein sequence ID" value="QDU38488.1"/>
    <property type="molecule type" value="Genomic_DNA"/>
</dbReference>
<dbReference type="PANTHER" id="PTHR43031:SF17">
    <property type="entry name" value="SULFURTRANSFERASE YTWF-RELATED"/>
    <property type="match status" value="1"/>
</dbReference>
<dbReference type="InterPro" id="IPR036873">
    <property type="entry name" value="Rhodanese-like_dom_sf"/>
</dbReference>
<dbReference type="InterPro" id="IPR050229">
    <property type="entry name" value="GlpE_sulfurtransferase"/>
</dbReference>
<feature type="domain" description="Rhodanese" evidence="1">
    <location>
        <begin position="21"/>
        <end position="111"/>
    </location>
</feature>
<name>A0A517Z7L9_9PLAN</name>
<evidence type="ECO:0000313" key="3">
    <source>
        <dbReference type="Proteomes" id="UP000320496"/>
    </source>
</evidence>
<evidence type="ECO:0000313" key="2">
    <source>
        <dbReference type="EMBL" id="QDU38488.1"/>
    </source>
</evidence>
<dbReference type="KEGG" id="mri:Mal4_28160"/>
<sequence>MTDPQVPLEVDCSHVKGRMDSGEKFLLLDCRETSEYETARIEGAVLVPMSELQERVGELEPHRDDEVIVHCHHGGRSLRVAMWLRQQGFEKAQSMAGGIEEWALQIDPSVPRY</sequence>
<dbReference type="RefSeq" id="WP_197444387.1">
    <property type="nucleotide sequence ID" value="NZ_CP036275.1"/>
</dbReference>
<dbReference type="Proteomes" id="UP000320496">
    <property type="component" value="Chromosome"/>
</dbReference>
<reference evidence="2 3" key="1">
    <citation type="submission" date="2019-02" db="EMBL/GenBank/DDBJ databases">
        <title>Deep-cultivation of Planctomycetes and their phenomic and genomic characterization uncovers novel biology.</title>
        <authorList>
            <person name="Wiegand S."/>
            <person name="Jogler M."/>
            <person name="Boedeker C."/>
            <person name="Pinto D."/>
            <person name="Vollmers J."/>
            <person name="Rivas-Marin E."/>
            <person name="Kohn T."/>
            <person name="Peeters S.H."/>
            <person name="Heuer A."/>
            <person name="Rast P."/>
            <person name="Oberbeckmann S."/>
            <person name="Bunk B."/>
            <person name="Jeske O."/>
            <person name="Meyerdierks A."/>
            <person name="Storesund J.E."/>
            <person name="Kallscheuer N."/>
            <person name="Luecker S."/>
            <person name="Lage O.M."/>
            <person name="Pohl T."/>
            <person name="Merkel B.J."/>
            <person name="Hornburger P."/>
            <person name="Mueller R.-W."/>
            <person name="Bruemmer F."/>
            <person name="Labrenz M."/>
            <person name="Spormann A.M."/>
            <person name="Op den Camp H."/>
            <person name="Overmann J."/>
            <person name="Amann R."/>
            <person name="Jetten M.S.M."/>
            <person name="Mascher T."/>
            <person name="Medema M.H."/>
            <person name="Devos D.P."/>
            <person name="Kaster A.-K."/>
            <person name="Ovreas L."/>
            <person name="Rohde M."/>
            <person name="Galperin M.Y."/>
            <person name="Jogler C."/>
        </authorList>
    </citation>
    <scope>NUCLEOTIDE SEQUENCE [LARGE SCALE GENOMIC DNA]</scope>
    <source>
        <strain evidence="2 3">Mal4</strain>
    </source>
</reference>
<dbReference type="GO" id="GO:0016779">
    <property type="term" value="F:nucleotidyltransferase activity"/>
    <property type="evidence" value="ECO:0007669"/>
    <property type="project" value="UniProtKB-KW"/>
</dbReference>
<dbReference type="Pfam" id="PF00581">
    <property type="entry name" value="Rhodanese"/>
    <property type="match status" value="1"/>
</dbReference>
<dbReference type="InterPro" id="IPR001763">
    <property type="entry name" value="Rhodanese-like_dom"/>
</dbReference>
<gene>
    <name evidence="2" type="primary">moeZ_2</name>
    <name evidence="2" type="ORF">Mal4_28160</name>
</gene>
<protein>
    <submittedName>
        <fullName evidence="2">Putative adenylyltransferase/sulfurtransferase MoeZ</fullName>
    </submittedName>
</protein>
<dbReference type="SUPFAM" id="SSF52821">
    <property type="entry name" value="Rhodanese/Cell cycle control phosphatase"/>
    <property type="match status" value="1"/>
</dbReference>
<proteinExistence type="predicted"/>
<dbReference type="PROSITE" id="PS50206">
    <property type="entry name" value="RHODANESE_3"/>
    <property type="match status" value="1"/>
</dbReference>
<dbReference type="PANTHER" id="PTHR43031">
    <property type="entry name" value="FAD-DEPENDENT OXIDOREDUCTASE"/>
    <property type="match status" value="1"/>
</dbReference>
<dbReference type="Gene3D" id="3.40.250.10">
    <property type="entry name" value="Rhodanese-like domain"/>
    <property type="match status" value="1"/>
</dbReference>